<dbReference type="Pfam" id="PF00650">
    <property type="entry name" value="CRAL_TRIO"/>
    <property type="match status" value="1"/>
</dbReference>
<feature type="compositionally biased region" description="Polar residues" evidence="1">
    <location>
        <begin position="78"/>
        <end position="87"/>
    </location>
</feature>
<dbReference type="Gene3D" id="3.40.525.10">
    <property type="entry name" value="CRAL-TRIO lipid binding domain"/>
    <property type="match status" value="1"/>
</dbReference>
<dbReference type="Proteomes" id="UP001498476">
    <property type="component" value="Unassembled WGS sequence"/>
</dbReference>
<feature type="region of interest" description="Disordered" evidence="1">
    <location>
        <begin position="442"/>
        <end position="465"/>
    </location>
</feature>
<comment type="caution">
    <text evidence="3">The sequence shown here is derived from an EMBL/GenBank/DDBJ whole genome shotgun (WGS) entry which is preliminary data.</text>
</comment>
<dbReference type="InterPro" id="IPR036273">
    <property type="entry name" value="CRAL/TRIO_N_dom_sf"/>
</dbReference>
<protein>
    <submittedName>
        <fullName evidence="3">Phosphatidylinositol transfer protein csr1</fullName>
    </submittedName>
</protein>
<dbReference type="InterPro" id="IPR036865">
    <property type="entry name" value="CRAL-TRIO_dom_sf"/>
</dbReference>
<dbReference type="CDD" id="cd00170">
    <property type="entry name" value="SEC14"/>
    <property type="match status" value="1"/>
</dbReference>
<dbReference type="InterPro" id="IPR011074">
    <property type="entry name" value="CRAL/TRIO_N_dom"/>
</dbReference>
<feature type="compositionally biased region" description="Low complexity" evidence="1">
    <location>
        <begin position="445"/>
        <end position="465"/>
    </location>
</feature>
<dbReference type="EMBL" id="JAZAVJ010000062">
    <property type="protein sequence ID" value="KAK7416959.1"/>
    <property type="molecule type" value="Genomic_DNA"/>
</dbReference>
<feature type="region of interest" description="Disordered" evidence="1">
    <location>
        <begin position="42"/>
        <end position="61"/>
    </location>
</feature>
<organism evidence="3 4">
    <name type="scientific">Neonectria punicea</name>
    <dbReference type="NCBI Taxonomy" id="979145"/>
    <lineage>
        <taxon>Eukaryota</taxon>
        <taxon>Fungi</taxon>
        <taxon>Dikarya</taxon>
        <taxon>Ascomycota</taxon>
        <taxon>Pezizomycotina</taxon>
        <taxon>Sordariomycetes</taxon>
        <taxon>Hypocreomycetidae</taxon>
        <taxon>Hypocreales</taxon>
        <taxon>Nectriaceae</taxon>
        <taxon>Neonectria</taxon>
    </lineage>
</organism>
<reference evidence="3 4" key="1">
    <citation type="journal article" date="2025" name="Microbiol. Resour. Announc.">
        <title>Draft genome sequences for Neonectria magnoliae and Neonectria punicea, canker pathogens of Liriodendron tulipifera and Acer saccharum in West Virginia.</title>
        <authorList>
            <person name="Petronek H.M."/>
            <person name="Kasson M.T."/>
            <person name="Metheny A.M."/>
            <person name="Stauder C.M."/>
            <person name="Lovett B."/>
            <person name="Lynch S.C."/>
            <person name="Garnas J.R."/>
            <person name="Kasson L.R."/>
            <person name="Stajich J.E."/>
        </authorList>
    </citation>
    <scope>NUCLEOTIDE SEQUENCE [LARGE SCALE GENOMIC DNA]</scope>
    <source>
        <strain evidence="3 4">NRRL 64653</strain>
    </source>
</reference>
<dbReference type="SUPFAM" id="SSF52087">
    <property type="entry name" value="CRAL/TRIO domain"/>
    <property type="match status" value="1"/>
</dbReference>
<name>A0ABR1H7T1_9HYPO</name>
<gene>
    <name evidence="3" type="primary">CSR1_1</name>
    <name evidence="3" type="ORF">QQX98_004870</name>
</gene>
<dbReference type="PANTHER" id="PTHR46590">
    <property type="entry name" value="PHOSPHATIDYLINOSITOL TRANSFER PROTEIN CSR1-RELATED"/>
    <property type="match status" value="1"/>
</dbReference>
<evidence type="ECO:0000313" key="3">
    <source>
        <dbReference type="EMBL" id="KAK7416959.1"/>
    </source>
</evidence>
<dbReference type="PROSITE" id="PS50191">
    <property type="entry name" value="CRAL_TRIO"/>
    <property type="match status" value="1"/>
</dbReference>
<keyword evidence="4" id="KW-1185">Reference proteome</keyword>
<accession>A0ABR1H7T1</accession>
<feature type="domain" description="CRAL-TRIO" evidence="2">
    <location>
        <begin position="190"/>
        <end position="349"/>
    </location>
</feature>
<evidence type="ECO:0000256" key="1">
    <source>
        <dbReference type="SAM" id="MobiDB-lite"/>
    </source>
</evidence>
<evidence type="ECO:0000259" key="2">
    <source>
        <dbReference type="PROSITE" id="PS50191"/>
    </source>
</evidence>
<feature type="region of interest" description="Disordered" evidence="1">
    <location>
        <begin position="68"/>
        <end position="98"/>
    </location>
</feature>
<dbReference type="PANTHER" id="PTHR46590:SF1">
    <property type="entry name" value="PHOSPHATIDYLINOSITOL TRANSFER PROTEIN CSR1"/>
    <property type="match status" value="1"/>
</dbReference>
<proteinExistence type="predicted"/>
<dbReference type="InterPro" id="IPR001251">
    <property type="entry name" value="CRAL-TRIO_dom"/>
</dbReference>
<dbReference type="Pfam" id="PF03765">
    <property type="entry name" value="CRAL_TRIO_N"/>
    <property type="match status" value="1"/>
</dbReference>
<dbReference type="SUPFAM" id="SSF46938">
    <property type="entry name" value="CRAL/TRIO N-terminal domain"/>
    <property type="match status" value="1"/>
</dbReference>
<dbReference type="InterPro" id="IPR052432">
    <property type="entry name" value="PITP/CRAL-TRIO"/>
</dbReference>
<dbReference type="SMART" id="SM01100">
    <property type="entry name" value="CRAL_TRIO_N"/>
    <property type="match status" value="1"/>
</dbReference>
<evidence type="ECO:0000313" key="4">
    <source>
        <dbReference type="Proteomes" id="UP001498476"/>
    </source>
</evidence>
<dbReference type="SMART" id="SM00516">
    <property type="entry name" value="SEC14"/>
    <property type="match status" value="1"/>
</dbReference>
<sequence>MAFEVPPGRPDNLTSEQEEKLRKLWASIFQLCGVADDDSASSAADVLASKEKDDSIAAEADAPKKKRFGVFRKKDSKSGTSTPTSVDSPAGGDDDKYGQTKHFYETLANQTPESIRETIWAMVKHDHPDALVLRFLRARKWDVEKALVMLVSTMNWRHTDMHVDDDIMKNGDGAAILDEKDAKSPTKQVSQDVLAQLRMGKSFLHGTDKSGRPICVVRVRLHKQGEQCEVSLERYTVYIIETARMVLEPPVDTACVIFDMTGFSMANMDYTPVKFMIKCFEANYPESLGAVLVHKAPWVFQGIWKIIRGWLDPVVASKVHFTNNRTELEEFIEPKHIIKELEGDEDWEYKYIEPIAGENNKMKDTVTRDRLIEAREELVKKYEHATREWIRNPEGDEAKAIKAEREKLAEQLKVDYWNLDQYIRARTLYDRQGAIQGDGKTDWYSAPKAAVPAAPAVSTSADDLD</sequence>